<keyword evidence="3" id="KW-1185">Reference proteome</keyword>
<feature type="region of interest" description="Disordered" evidence="1">
    <location>
        <begin position="68"/>
        <end position="130"/>
    </location>
</feature>
<evidence type="ECO:0000313" key="3">
    <source>
        <dbReference type="Proteomes" id="UP000274033"/>
    </source>
</evidence>
<comment type="caution">
    <text evidence="2">The sequence shown here is derived from an EMBL/GenBank/DDBJ whole genome shotgun (WGS) entry which is preliminary data.</text>
</comment>
<protein>
    <submittedName>
        <fullName evidence="2">Uncharacterized protein</fullName>
    </submittedName>
</protein>
<gene>
    <name evidence="2" type="ORF">EBB45_14685</name>
</gene>
<sequence>MKKKWKYILLVFVLLLVAIGGYALYVFKFKEYDVADPEVDEIIEETYTIELPDGTELVVNKDGKIVEEKKPAEGSDSQVSKDKEATAGEEDESKSPNTSTSTGKQNDASTSTGSSKTPNSTTGQNSKPTVGEIKAKYTGTFQSLQGQAESKINGLIGQAASEYSSKKANGESISVGYFYSKYVGAANSLEASTDATFNTLISVIEQDLEANGYDKSYAQSFRDEYEATKEARRNALLSKAKEMM</sequence>
<reference evidence="2 3" key="1">
    <citation type="journal article" date="2013" name="J. Microbiol.">
        <title>Lysinibacillus chungkukjangi sp. nov., isolated from Chungkukjang, Korean fermented soybean food.</title>
        <authorList>
            <person name="Kim S.J."/>
            <person name="Jang Y.H."/>
            <person name="Hamada M."/>
            <person name="Ahn J.H."/>
            <person name="Weon H.Y."/>
            <person name="Suzuki K."/>
            <person name="Whang K.S."/>
            <person name="Kwon S.W."/>
        </authorList>
    </citation>
    <scope>NUCLEOTIDE SEQUENCE [LARGE SCALE GENOMIC DNA]</scope>
    <source>
        <strain evidence="2 3">MCCC 1A12701</strain>
    </source>
</reference>
<feature type="compositionally biased region" description="Polar residues" evidence="1">
    <location>
        <begin position="95"/>
        <end position="128"/>
    </location>
</feature>
<dbReference type="OrthoDB" id="2452361at2"/>
<organism evidence="2 3">
    <name type="scientific">Lysinibacillus composti</name>
    <dbReference type="NCBI Taxonomy" id="720633"/>
    <lineage>
        <taxon>Bacteria</taxon>
        <taxon>Bacillati</taxon>
        <taxon>Bacillota</taxon>
        <taxon>Bacilli</taxon>
        <taxon>Bacillales</taxon>
        <taxon>Bacillaceae</taxon>
        <taxon>Lysinibacillus</taxon>
    </lineage>
</organism>
<dbReference type="EMBL" id="RRCT01000015">
    <property type="protein sequence ID" value="RQW73816.1"/>
    <property type="molecule type" value="Genomic_DNA"/>
</dbReference>
<accession>A0A3N9UPH1</accession>
<proteinExistence type="predicted"/>
<dbReference type="AlphaFoldDB" id="A0A3N9UPH1"/>
<feature type="compositionally biased region" description="Basic and acidic residues" evidence="1">
    <location>
        <begin position="68"/>
        <end position="86"/>
    </location>
</feature>
<evidence type="ECO:0000256" key="1">
    <source>
        <dbReference type="SAM" id="MobiDB-lite"/>
    </source>
</evidence>
<dbReference type="Proteomes" id="UP000274033">
    <property type="component" value="Unassembled WGS sequence"/>
</dbReference>
<dbReference type="RefSeq" id="WP_124766036.1">
    <property type="nucleotide sequence ID" value="NZ_JAFBDY010000025.1"/>
</dbReference>
<name>A0A3N9UPH1_9BACI</name>
<evidence type="ECO:0000313" key="2">
    <source>
        <dbReference type="EMBL" id="RQW73816.1"/>
    </source>
</evidence>